<dbReference type="EMBL" id="LR022008">
    <property type="protein sequence ID" value="SVE91627.1"/>
    <property type="molecule type" value="mRNA"/>
</dbReference>
<gene>
    <name evidence="6" type="primary">EOG090X026K</name>
</gene>
<evidence type="ECO:0000259" key="5">
    <source>
        <dbReference type="Pfam" id="PF05843"/>
    </source>
</evidence>
<organism evidence="6">
    <name type="scientific">Daphnia sinensis</name>
    <dbReference type="NCBI Taxonomy" id="1820382"/>
    <lineage>
        <taxon>Eukaryota</taxon>
        <taxon>Metazoa</taxon>
        <taxon>Ecdysozoa</taxon>
        <taxon>Arthropoda</taxon>
        <taxon>Crustacea</taxon>
        <taxon>Branchiopoda</taxon>
        <taxon>Diplostraca</taxon>
        <taxon>Cladocera</taxon>
        <taxon>Anomopoda</taxon>
        <taxon>Daphniidae</taxon>
        <taxon>Daphnia</taxon>
        <taxon>Daphnia similis group</taxon>
    </lineage>
</organism>
<dbReference type="Gene3D" id="1.25.40.1040">
    <property type="match status" value="1"/>
</dbReference>
<sequence>MSSAIISDSGYIRTEIDNEKCVQSSLKRRSLMTQLLHFGSEAWGQILREAQIRKIDDARVYFERLVAQFPTSGRYWKMYIEQEMRARNYDKVEKLFQRCLIKVLNIELWKLYVNYVKETKSALPNYREKIAQCYDFTLDKVGMDIQSYSIWNDYIHFLRNVEAVGSYAENQRITAVRKVYQRGVITPMLNIEQLWKDYIAYELAINPMIAEKMQQERSRDYMNARRVAKELEACTRGLNKAMPSTPPSNHPEQIKQVELWKKYLAWEKSNPLRTEDQSLLTKRTMFAFEQCLLCLGHHPHVWYEAALFLQISTKTLSDKGDVTAAKSLAEEVSNIYERSINGPMSHNSLLYFAYADYEEGRIKYDKAHQIYTKYLEQHDIDPTLGYIQYMRFARRAEGIKSARLVFKRSRQDPRCSSHVFVAAALMEYYCTKDKNIAFKIFDLGLKRFKHQPDYLLAYVEFLTQLNEDNNTRVLFERILSSGSLSPENSLEIWNRFLEFESSIGDLSSVVKVEKRRNAVLDKLKELEGKETALLIDRYRFGTLFPCSTADLRALGYYEVAELSSSQSAKNLLAREEENRKQNTEAADVTMYKPDFSQMVPFKPKIQWTPGEHIAPGGGFPLPPAASQLCGMLPPPHCFHGPFVVVDPVMELIKHLNISETSSLLANTTDNAKLFDMARSVHWLPKDAGVDRPQKKRGVGEESEDEEPIATSGSQQSGPPLNDIYRKRQQKRVK</sequence>
<evidence type="ECO:0000256" key="1">
    <source>
        <dbReference type="ARBA" id="ARBA00004123"/>
    </source>
</evidence>
<feature type="region of interest" description="Disordered" evidence="4">
    <location>
        <begin position="685"/>
        <end position="733"/>
    </location>
</feature>
<proteinExistence type="evidence at transcript level"/>
<dbReference type="GO" id="GO:0003729">
    <property type="term" value="F:mRNA binding"/>
    <property type="evidence" value="ECO:0007669"/>
    <property type="project" value="TreeGrafter"/>
</dbReference>
<dbReference type="FunFam" id="1.25.40.1040:FF:000002">
    <property type="entry name" value="Cleavage stimulation factor subunit 3"/>
    <property type="match status" value="1"/>
</dbReference>
<evidence type="ECO:0000256" key="2">
    <source>
        <dbReference type="ARBA" id="ARBA00022737"/>
    </source>
</evidence>
<dbReference type="GO" id="GO:0005634">
    <property type="term" value="C:nucleus"/>
    <property type="evidence" value="ECO:0007669"/>
    <property type="project" value="UniProtKB-SubCell"/>
</dbReference>
<protein>
    <submittedName>
        <fullName evidence="6">EOG090X026K</fullName>
    </submittedName>
</protein>
<evidence type="ECO:0000313" key="7">
    <source>
        <dbReference type="EMBL" id="SVE91627.1"/>
    </source>
</evidence>
<dbReference type="InterPro" id="IPR008847">
    <property type="entry name" value="Suf"/>
</dbReference>
<dbReference type="PANTHER" id="PTHR19980:SF0">
    <property type="entry name" value="CLEAVAGE STIMULATION FACTOR SUBUNIT 3"/>
    <property type="match status" value="1"/>
</dbReference>
<dbReference type="EMBL" id="LR018883">
    <property type="protein sequence ID" value="SVE88502.1"/>
    <property type="molecule type" value="mRNA"/>
</dbReference>
<evidence type="ECO:0000313" key="6">
    <source>
        <dbReference type="EMBL" id="SVE88502.1"/>
    </source>
</evidence>
<name>A0A4Y7N6C6_9CRUS</name>
<dbReference type="InterPro" id="IPR003107">
    <property type="entry name" value="HAT"/>
</dbReference>
<evidence type="ECO:0000256" key="3">
    <source>
        <dbReference type="ARBA" id="ARBA00023242"/>
    </source>
</evidence>
<feature type="domain" description="Suppressor of forked" evidence="5">
    <location>
        <begin position="40"/>
        <end position="551"/>
    </location>
</feature>
<comment type="subcellular location">
    <subcellularLocation>
        <location evidence="1">Nucleus</location>
    </subcellularLocation>
</comment>
<dbReference type="AlphaFoldDB" id="A0A4Y7N6C6"/>
<evidence type="ECO:0000256" key="4">
    <source>
        <dbReference type="SAM" id="MobiDB-lite"/>
    </source>
</evidence>
<dbReference type="InterPro" id="IPR011990">
    <property type="entry name" value="TPR-like_helical_dom_sf"/>
</dbReference>
<dbReference type="InterPro" id="IPR045243">
    <property type="entry name" value="Rna14-like"/>
</dbReference>
<reference evidence="6" key="1">
    <citation type="submission" date="2018-08" db="EMBL/GenBank/DDBJ databases">
        <authorList>
            <person name="Cornetti L."/>
        </authorList>
    </citation>
    <scope>NUCLEOTIDE SEQUENCE</scope>
    <source>
        <strain evidence="6">RU-NOV1-01</strain>
        <strain evidence="7">RU-TU2-01</strain>
    </source>
</reference>
<keyword evidence="3" id="KW-0539">Nucleus</keyword>
<dbReference type="Pfam" id="PF05843">
    <property type="entry name" value="Suf"/>
    <property type="match status" value="1"/>
</dbReference>
<dbReference type="SMART" id="SM00386">
    <property type="entry name" value="HAT"/>
    <property type="match status" value="10"/>
</dbReference>
<dbReference type="PANTHER" id="PTHR19980">
    <property type="entry name" value="RNA CLEAVAGE STIMULATION FACTOR"/>
    <property type="match status" value="1"/>
</dbReference>
<keyword evidence="2" id="KW-0677">Repeat</keyword>
<dbReference type="SUPFAM" id="SSF48452">
    <property type="entry name" value="TPR-like"/>
    <property type="match status" value="1"/>
</dbReference>
<dbReference type="GO" id="GO:0031124">
    <property type="term" value="P:mRNA 3'-end processing"/>
    <property type="evidence" value="ECO:0007669"/>
    <property type="project" value="InterPro"/>
</dbReference>
<accession>A0A4Y7N6C6</accession>